<feature type="transmembrane region" description="Helical" evidence="2">
    <location>
        <begin position="105"/>
        <end position="123"/>
    </location>
</feature>
<evidence type="ECO:0000313" key="4">
    <source>
        <dbReference type="Proteomes" id="UP000078468"/>
    </source>
</evidence>
<protein>
    <recommendedName>
        <fullName evidence="5">DUF485 domain-containing protein</fullName>
    </recommendedName>
</protein>
<keyword evidence="2" id="KW-1133">Transmembrane helix</keyword>
<dbReference type="GeneID" id="91308098"/>
<feature type="transmembrane region" description="Helical" evidence="2">
    <location>
        <begin position="135"/>
        <end position="161"/>
    </location>
</feature>
<evidence type="ECO:0008006" key="5">
    <source>
        <dbReference type="Google" id="ProtNLM"/>
    </source>
</evidence>
<name>A0A191V4Q8_9ACTN</name>
<accession>A0A191V4Q8</accession>
<keyword evidence="2" id="KW-0812">Transmembrane</keyword>
<keyword evidence="2" id="KW-0472">Membrane</keyword>
<dbReference type="EMBL" id="CP015866">
    <property type="protein sequence ID" value="ANJ09888.1"/>
    <property type="molecule type" value="Genomic_DNA"/>
</dbReference>
<dbReference type="RefSeq" id="WP_064730205.1">
    <property type="nucleotide sequence ID" value="NZ_BMRX01000011.1"/>
</dbReference>
<organism evidence="3 4">
    <name type="scientific">Streptomyces parvulus</name>
    <dbReference type="NCBI Taxonomy" id="146923"/>
    <lineage>
        <taxon>Bacteria</taxon>
        <taxon>Bacillati</taxon>
        <taxon>Actinomycetota</taxon>
        <taxon>Actinomycetes</taxon>
        <taxon>Kitasatosporales</taxon>
        <taxon>Streptomycetaceae</taxon>
        <taxon>Streptomyces</taxon>
    </lineage>
</organism>
<sequence>MQSSNDRSRGAGSGSESVVDPRVVPDRAYVQAPQDPRYDDPRYDDPWYDALASGWGETADAGPPEPALPRMRGESVDPSRDAAEVYLEVQRSPAFQEVRSRYRRFVVPAVVAFFVWYVAYVVAATTAPELMARPVAGAVNVAMVAGLGQFVTTFVLTWAYARHARLRRDRPALELRWDTQELTRGARGGVS</sequence>
<feature type="region of interest" description="Disordered" evidence="1">
    <location>
        <begin position="1"/>
        <end position="75"/>
    </location>
</feature>
<evidence type="ECO:0000256" key="1">
    <source>
        <dbReference type="SAM" id="MobiDB-lite"/>
    </source>
</evidence>
<dbReference type="KEGG" id="spav:Spa2297_24685"/>
<feature type="compositionally biased region" description="Basic and acidic residues" evidence="1">
    <location>
        <begin position="36"/>
        <end position="45"/>
    </location>
</feature>
<dbReference type="InterPro" id="IPR007436">
    <property type="entry name" value="DUF485"/>
</dbReference>
<dbReference type="Pfam" id="PF04341">
    <property type="entry name" value="DUF485"/>
    <property type="match status" value="1"/>
</dbReference>
<dbReference type="AlphaFoldDB" id="A0A191V4Q8"/>
<reference evidence="3 4" key="1">
    <citation type="submission" date="2016-05" db="EMBL/GenBank/DDBJ databases">
        <title>Non-Contiguous Finished Genome Sequence of Streptomyces parvulus 2297 Integrated Site-Specifically with Actinophage R4.</title>
        <authorList>
            <person name="Nishizawa T."/>
            <person name="Miura T."/>
            <person name="Harada C."/>
            <person name="Guo Y."/>
            <person name="Narisawa K."/>
            <person name="Ohta H."/>
            <person name="Takahashi H."/>
            <person name="Shirai M."/>
        </authorList>
    </citation>
    <scope>NUCLEOTIDE SEQUENCE [LARGE SCALE GENOMIC DNA]</scope>
    <source>
        <strain evidence="3 4">2297</strain>
    </source>
</reference>
<evidence type="ECO:0000313" key="3">
    <source>
        <dbReference type="EMBL" id="ANJ09888.1"/>
    </source>
</evidence>
<proteinExistence type="predicted"/>
<dbReference type="Proteomes" id="UP000078468">
    <property type="component" value="Chromosome"/>
</dbReference>
<evidence type="ECO:0000256" key="2">
    <source>
        <dbReference type="SAM" id="Phobius"/>
    </source>
</evidence>
<dbReference type="PANTHER" id="PTHR38441:SF1">
    <property type="entry name" value="MEMBRANE PROTEIN"/>
    <property type="match status" value="1"/>
</dbReference>
<gene>
    <name evidence="3" type="ORF">Spa2297_24685</name>
</gene>
<dbReference type="PANTHER" id="PTHR38441">
    <property type="entry name" value="INTEGRAL MEMBRANE PROTEIN-RELATED"/>
    <property type="match status" value="1"/>
</dbReference>